<proteinExistence type="predicted"/>
<protein>
    <submittedName>
        <fullName evidence="1">Uncharacterized protein</fullName>
    </submittedName>
</protein>
<dbReference type="Proteomes" id="UP001186944">
    <property type="component" value="Unassembled WGS sequence"/>
</dbReference>
<dbReference type="GO" id="GO:0031533">
    <property type="term" value="C:mRNA capping enzyme complex"/>
    <property type="evidence" value="ECO:0007669"/>
    <property type="project" value="InterPro"/>
</dbReference>
<comment type="caution">
    <text evidence="1">The sequence shown here is derived from an EMBL/GenBank/DDBJ whole genome shotgun (WGS) entry which is preliminary data.</text>
</comment>
<name>A0AA88Y1E5_PINIB</name>
<dbReference type="EMBL" id="VSWD01000008">
    <property type="protein sequence ID" value="KAK3095933.1"/>
    <property type="molecule type" value="Genomic_DNA"/>
</dbReference>
<evidence type="ECO:0000313" key="1">
    <source>
        <dbReference type="EMBL" id="KAK3095933.1"/>
    </source>
</evidence>
<keyword evidence="2" id="KW-1185">Reference proteome</keyword>
<dbReference type="AlphaFoldDB" id="A0AA88Y1E5"/>
<gene>
    <name evidence="1" type="ORF">FSP39_021028</name>
</gene>
<organism evidence="1 2">
    <name type="scientific">Pinctada imbricata</name>
    <name type="common">Atlantic pearl-oyster</name>
    <name type="synonym">Pinctada martensii</name>
    <dbReference type="NCBI Taxonomy" id="66713"/>
    <lineage>
        <taxon>Eukaryota</taxon>
        <taxon>Metazoa</taxon>
        <taxon>Spiralia</taxon>
        <taxon>Lophotrochozoa</taxon>
        <taxon>Mollusca</taxon>
        <taxon>Bivalvia</taxon>
        <taxon>Autobranchia</taxon>
        <taxon>Pteriomorphia</taxon>
        <taxon>Pterioida</taxon>
        <taxon>Pterioidea</taxon>
        <taxon>Pteriidae</taxon>
        <taxon>Pinctada</taxon>
    </lineage>
</organism>
<sequence length="164" mass="18237">MTATESPAPDQDLAAMEAAYEKMFDDRYSESDVEYTVTVNSPLPDPPCVHNWFTRPKRDFNSCFLNIEIEVVGEGEEEEVEVITMVTETEEEVITMVTETEEEVITMVTETGMGTMIEDRGIMTDVNKVKALIDSNTEITMVTGGGATTDIIRMVTEGVKGQYT</sequence>
<dbReference type="Pfam" id="PF15320">
    <property type="entry name" value="RAM"/>
    <property type="match status" value="1"/>
</dbReference>
<dbReference type="GO" id="GO:0003723">
    <property type="term" value="F:RNA binding"/>
    <property type="evidence" value="ECO:0007669"/>
    <property type="project" value="InterPro"/>
</dbReference>
<accession>A0AA88Y1E5</accession>
<evidence type="ECO:0000313" key="2">
    <source>
        <dbReference type="Proteomes" id="UP001186944"/>
    </source>
</evidence>
<dbReference type="GO" id="GO:0106005">
    <property type="term" value="P:RNA 5'-cap (guanine-N7)-methylation"/>
    <property type="evidence" value="ECO:0007669"/>
    <property type="project" value="InterPro"/>
</dbReference>
<dbReference type="InterPro" id="IPR028271">
    <property type="entry name" value="RAMAC"/>
</dbReference>
<reference evidence="1" key="1">
    <citation type="submission" date="2019-08" db="EMBL/GenBank/DDBJ databases">
        <title>The improved chromosome-level genome for the pearl oyster Pinctada fucata martensii using PacBio sequencing and Hi-C.</title>
        <authorList>
            <person name="Zheng Z."/>
        </authorList>
    </citation>
    <scope>NUCLEOTIDE SEQUENCE</scope>
    <source>
        <strain evidence="1">ZZ-2019</strain>
        <tissue evidence="1">Adductor muscle</tissue>
    </source>
</reference>